<gene>
    <name evidence="2" type="ORF">HC031_00250</name>
</gene>
<name>A0ABX0XS93_9ACTN</name>
<dbReference type="Proteomes" id="UP000722989">
    <property type="component" value="Unassembled WGS sequence"/>
</dbReference>
<protein>
    <submittedName>
        <fullName evidence="2">DUF3515 domain-containing protein</fullName>
    </submittedName>
</protein>
<keyword evidence="1" id="KW-0812">Transmembrane</keyword>
<evidence type="ECO:0000313" key="2">
    <source>
        <dbReference type="EMBL" id="NJC68154.1"/>
    </source>
</evidence>
<comment type="caution">
    <text evidence="2">The sequence shown here is derived from an EMBL/GenBank/DDBJ whole genome shotgun (WGS) entry which is preliminary data.</text>
</comment>
<accession>A0ABX0XS93</accession>
<dbReference type="RefSeq" id="WP_167923069.1">
    <property type="nucleotide sequence ID" value="NZ_JAATVY010000001.1"/>
</dbReference>
<evidence type="ECO:0000256" key="1">
    <source>
        <dbReference type="SAM" id="Phobius"/>
    </source>
</evidence>
<dbReference type="Pfam" id="PF12028">
    <property type="entry name" value="DUF3515"/>
    <property type="match status" value="1"/>
</dbReference>
<keyword evidence="3" id="KW-1185">Reference proteome</keyword>
<keyword evidence="1" id="KW-0472">Membrane</keyword>
<sequence length="188" mass="19060">MAAGTTSPARLATLIALPIAVIVGIASFWLLGGFRGTGSTRPRPQSTAPVAMSAPSLAPAQATACRGLVTRLPGALRDRPRRPVTAGTDQNAAYGDPPITLACGVPPASVPQTADVYVLSGVCWYPQPGNGGTVWTTADREPAVRVTVPASYSAPGQWVIEFSGPVAATLSRTATAPAGCQPPTPSSS</sequence>
<proteinExistence type="predicted"/>
<dbReference type="EMBL" id="JAATVY010000001">
    <property type="protein sequence ID" value="NJC68154.1"/>
    <property type="molecule type" value="Genomic_DNA"/>
</dbReference>
<feature type="transmembrane region" description="Helical" evidence="1">
    <location>
        <begin position="12"/>
        <end position="34"/>
    </location>
</feature>
<organism evidence="2 3">
    <name type="scientific">Planosporangium thailandense</name>
    <dbReference type="NCBI Taxonomy" id="765197"/>
    <lineage>
        <taxon>Bacteria</taxon>
        <taxon>Bacillati</taxon>
        <taxon>Actinomycetota</taxon>
        <taxon>Actinomycetes</taxon>
        <taxon>Micromonosporales</taxon>
        <taxon>Micromonosporaceae</taxon>
        <taxon>Planosporangium</taxon>
    </lineage>
</organism>
<keyword evidence="1" id="KW-1133">Transmembrane helix</keyword>
<evidence type="ECO:0000313" key="3">
    <source>
        <dbReference type="Proteomes" id="UP000722989"/>
    </source>
</evidence>
<reference evidence="2 3" key="1">
    <citation type="submission" date="2020-03" db="EMBL/GenBank/DDBJ databases">
        <title>WGS of the type strain of Planosporangium spp.</title>
        <authorList>
            <person name="Thawai C."/>
        </authorList>
    </citation>
    <scope>NUCLEOTIDE SEQUENCE [LARGE SCALE GENOMIC DNA]</scope>
    <source>
        <strain evidence="2 3">TBRC 5610</strain>
    </source>
</reference>
<dbReference type="InterPro" id="IPR021903">
    <property type="entry name" value="DUF3515"/>
</dbReference>